<evidence type="ECO:0000256" key="1">
    <source>
        <dbReference type="ARBA" id="ARBA00008766"/>
    </source>
</evidence>
<dbReference type="InterPro" id="IPR033740">
    <property type="entry name" value="Pept_M24B"/>
</dbReference>
<evidence type="ECO:0000259" key="6">
    <source>
        <dbReference type="Pfam" id="PF16188"/>
    </source>
</evidence>
<dbReference type="Pfam" id="PF16188">
    <property type="entry name" value="Peptidase_M24_C"/>
    <property type="match status" value="1"/>
</dbReference>
<feature type="domain" description="Peptidase M24 C-terminal" evidence="6">
    <location>
        <begin position="532"/>
        <end position="592"/>
    </location>
</feature>
<feature type="domain" description="Creatinase N-terminal" evidence="5">
    <location>
        <begin position="5"/>
        <end position="129"/>
    </location>
</feature>
<name>A0A395W9G3_9FIRM</name>
<dbReference type="InterPro" id="IPR050422">
    <property type="entry name" value="X-Pro_aminopeptidase_P"/>
</dbReference>
<comment type="similarity">
    <text evidence="1">Belongs to the peptidase M24B family.</text>
</comment>
<dbReference type="FunFam" id="3.90.230.10:FF:000009">
    <property type="entry name" value="xaa-Pro aminopeptidase 2"/>
    <property type="match status" value="1"/>
</dbReference>
<proteinExistence type="inferred from homology"/>
<evidence type="ECO:0000313" key="7">
    <source>
        <dbReference type="EMBL" id="RGU92201.1"/>
    </source>
</evidence>
<dbReference type="Proteomes" id="UP000265489">
    <property type="component" value="Unassembled WGS sequence"/>
</dbReference>
<dbReference type="SUPFAM" id="SSF55920">
    <property type="entry name" value="Creatinase/aminopeptidase"/>
    <property type="match status" value="1"/>
</dbReference>
<dbReference type="InterPro" id="IPR036005">
    <property type="entry name" value="Creatinase/aminopeptidase-like"/>
</dbReference>
<evidence type="ECO:0000256" key="2">
    <source>
        <dbReference type="ARBA" id="ARBA00022723"/>
    </source>
</evidence>
<dbReference type="GeneID" id="66579459"/>
<keyword evidence="3" id="KW-0378">Hydrolase</keyword>
<feature type="domain" description="Peptidase M24" evidence="4">
    <location>
        <begin position="307"/>
        <end position="523"/>
    </location>
</feature>
<evidence type="ECO:0000259" key="5">
    <source>
        <dbReference type="Pfam" id="PF01321"/>
    </source>
</evidence>
<keyword evidence="7" id="KW-0645">Protease</keyword>
<dbReference type="AlphaFoldDB" id="A0A395W9G3"/>
<dbReference type="Pfam" id="PF01321">
    <property type="entry name" value="Creatinase_N"/>
    <property type="match status" value="1"/>
</dbReference>
<gene>
    <name evidence="7" type="ORF">DWW32_05225</name>
</gene>
<dbReference type="InterPro" id="IPR032416">
    <property type="entry name" value="Peptidase_M24_C"/>
</dbReference>
<dbReference type="FunFam" id="3.40.350.10:FF:000003">
    <property type="entry name" value="Xaa-pro aminopeptidase P"/>
    <property type="match status" value="1"/>
</dbReference>
<accession>A0A395W9G3</accession>
<organism evidence="7 8">
    <name type="scientific">Holdemanella biformis</name>
    <dbReference type="NCBI Taxonomy" id="1735"/>
    <lineage>
        <taxon>Bacteria</taxon>
        <taxon>Bacillati</taxon>
        <taxon>Bacillota</taxon>
        <taxon>Erysipelotrichia</taxon>
        <taxon>Erysipelotrichales</taxon>
        <taxon>Erysipelotrichaceae</taxon>
        <taxon>Holdemanella</taxon>
    </lineage>
</organism>
<dbReference type="CDD" id="cd01085">
    <property type="entry name" value="APP"/>
    <property type="match status" value="1"/>
</dbReference>
<evidence type="ECO:0000259" key="4">
    <source>
        <dbReference type="Pfam" id="PF00557"/>
    </source>
</evidence>
<reference evidence="7 8" key="1">
    <citation type="submission" date="2018-08" db="EMBL/GenBank/DDBJ databases">
        <title>A genome reference for cultivated species of the human gut microbiota.</title>
        <authorList>
            <person name="Zou Y."/>
            <person name="Xue W."/>
            <person name="Luo G."/>
        </authorList>
    </citation>
    <scope>NUCLEOTIDE SEQUENCE [LARGE SCALE GENOMIC DNA]</scope>
    <source>
        <strain evidence="7 8">AF15-20</strain>
    </source>
</reference>
<dbReference type="InterPro" id="IPR029149">
    <property type="entry name" value="Creatin/AminoP/Spt16_N"/>
</dbReference>
<sequence length="592" mass="67017">MIKERISKLRAKMMENNVQAYIVPTSDFHETEYVCDYFACRKYMSGFTGSAGVLVVLLDKAALWTDGRYFIQAASQLEGSGIDLMKMGQPGVPEIDAYIVENLKENDTVGFDGRVMNTKDALAYKSVFDLAHLNMNVNLDLVNEVWTDRPQLPSTPTFHYSEKFSGESVESKLSRLRAFLKENKADSIVLTSVDQIAWLYNLRAHDIPNFPVALAYSIVSLESASIYMDASRLDELSLKEFKDNHVTVCGYSDIYLATKTLTGSVLVDPSSVNYAIVSNLQAKPVFKESPIILWKALKNDTELKCTKWAHIKDGVAVTKFMYWLKKNAGKIEMSEMSVQSKLQLLRSEQENYLEDSFDTICAYKEHAAMMHYSSKPETNVDITNSGMLLIDSGGQYLEGTTDITRTFVLGEISEEERYWFTKALRGHIRLSDAHFLFGCSGINLDILARGPLWDQDVDYQCGTGHGVGHLLNVHESPNGFRWRVLPHRNEMCVLDEGMITSNEPGVYCEGKFGIRHENEMVVVKGNVNNYGQFMHFEPITFVPFDLDGLDVSLLTNEEKAWLNNYHQEVFEKISPYLTSDEAEWLKSACRSI</sequence>
<dbReference type="GO" id="GO:0046872">
    <property type="term" value="F:metal ion binding"/>
    <property type="evidence" value="ECO:0007669"/>
    <property type="project" value="UniProtKB-KW"/>
</dbReference>
<dbReference type="InterPro" id="IPR000587">
    <property type="entry name" value="Creatinase_N"/>
</dbReference>
<dbReference type="GO" id="GO:0005737">
    <property type="term" value="C:cytoplasm"/>
    <property type="evidence" value="ECO:0007669"/>
    <property type="project" value="UniProtKB-ARBA"/>
</dbReference>
<comment type="caution">
    <text evidence="7">The sequence shown here is derived from an EMBL/GenBank/DDBJ whole genome shotgun (WGS) entry which is preliminary data.</text>
</comment>
<dbReference type="InterPro" id="IPR000994">
    <property type="entry name" value="Pept_M24"/>
</dbReference>
<evidence type="ECO:0000313" key="8">
    <source>
        <dbReference type="Proteomes" id="UP000265489"/>
    </source>
</evidence>
<evidence type="ECO:0000256" key="3">
    <source>
        <dbReference type="ARBA" id="ARBA00022801"/>
    </source>
</evidence>
<dbReference type="PANTHER" id="PTHR43763">
    <property type="entry name" value="XAA-PRO AMINOPEPTIDASE 1"/>
    <property type="match status" value="1"/>
</dbReference>
<dbReference type="SUPFAM" id="SSF53092">
    <property type="entry name" value="Creatinase/prolidase N-terminal domain"/>
    <property type="match status" value="1"/>
</dbReference>
<dbReference type="PANTHER" id="PTHR43763:SF6">
    <property type="entry name" value="XAA-PRO AMINOPEPTIDASE 1"/>
    <property type="match status" value="1"/>
</dbReference>
<dbReference type="GO" id="GO:0070006">
    <property type="term" value="F:metalloaminopeptidase activity"/>
    <property type="evidence" value="ECO:0007669"/>
    <property type="project" value="InterPro"/>
</dbReference>
<dbReference type="Pfam" id="PF16189">
    <property type="entry name" value="Creatinase_N_2"/>
    <property type="match status" value="1"/>
</dbReference>
<dbReference type="Gene3D" id="3.40.350.10">
    <property type="entry name" value="Creatinase/prolidase N-terminal domain"/>
    <property type="match status" value="2"/>
</dbReference>
<dbReference type="Gene3D" id="3.90.230.10">
    <property type="entry name" value="Creatinase/methionine aminopeptidase superfamily"/>
    <property type="match status" value="1"/>
</dbReference>
<dbReference type="EMBL" id="QRYQ01000007">
    <property type="protein sequence ID" value="RGU92201.1"/>
    <property type="molecule type" value="Genomic_DNA"/>
</dbReference>
<dbReference type="RefSeq" id="WP_118325020.1">
    <property type="nucleotide sequence ID" value="NZ_QRYH01000008.1"/>
</dbReference>
<protein>
    <submittedName>
        <fullName evidence="7">Aminopeptidase P family protein</fullName>
    </submittedName>
</protein>
<keyword evidence="2" id="KW-0479">Metal-binding</keyword>
<dbReference type="Pfam" id="PF00557">
    <property type="entry name" value="Peptidase_M24"/>
    <property type="match status" value="1"/>
</dbReference>
<keyword evidence="7" id="KW-0031">Aminopeptidase</keyword>